<feature type="active site" description="Proton acceptor" evidence="6">
    <location>
        <position position="587"/>
    </location>
</feature>
<dbReference type="AlphaFoldDB" id="W3XCF9"/>
<evidence type="ECO:0000313" key="12">
    <source>
        <dbReference type="Proteomes" id="UP000030651"/>
    </source>
</evidence>
<dbReference type="Gene3D" id="3.50.50.60">
    <property type="entry name" value="FAD/NAD(P)-binding domain"/>
    <property type="match status" value="1"/>
</dbReference>
<dbReference type="OrthoDB" id="269227at2759"/>
<reference evidence="12" key="1">
    <citation type="journal article" date="2015" name="BMC Genomics">
        <title>Genomic and transcriptomic analysis of the endophytic fungus Pestalotiopsis fici reveals its lifestyle and high potential for synthesis of natural products.</title>
        <authorList>
            <person name="Wang X."/>
            <person name="Zhang X."/>
            <person name="Liu L."/>
            <person name="Xiang M."/>
            <person name="Wang W."/>
            <person name="Sun X."/>
            <person name="Che Y."/>
            <person name="Guo L."/>
            <person name="Liu G."/>
            <person name="Guo L."/>
            <person name="Wang C."/>
            <person name="Yin W.B."/>
            <person name="Stadler M."/>
            <person name="Zhang X."/>
            <person name="Liu X."/>
        </authorList>
    </citation>
    <scope>NUCLEOTIDE SEQUENCE [LARGE SCALE GENOMIC DNA]</scope>
    <source>
        <strain evidence="12">W106-1 / CGMCC3.15140</strain>
    </source>
</reference>
<feature type="signal peptide" evidence="8">
    <location>
        <begin position="1"/>
        <end position="19"/>
    </location>
</feature>
<dbReference type="HOGENOM" id="CLU_002865_6_0_1"/>
<feature type="active site" description="Proton donor" evidence="6">
    <location>
        <position position="544"/>
    </location>
</feature>
<evidence type="ECO:0000256" key="6">
    <source>
        <dbReference type="PIRSR" id="PIRSR000137-1"/>
    </source>
</evidence>
<dbReference type="Gene3D" id="4.10.450.10">
    <property type="entry name" value="Glucose Oxidase, domain 2"/>
    <property type="match status" value="1"/>
</dbReference>
<dbReference type="InterPro" id="IPR036188">
    <property type="entry name" value="FAD/NAD-bd_sf"/>
</dbReference>
<evidence type="ECO:0000256" key="8">
    <source>
        <dbReference type="SAM" id="SignalP"/>
    </source>
</evidence>
<evidence type="ECO:0000313" key="11">
    <source>
        <dbReference type="EMBL" id="ETS83704.1"/>
    </source>
</evidence>
<dbReference type="OMA" id="TIQHTEY"/>
<dbReference type="InParanoid" id="W3XCF9"/>
<evidence type="ECO:0000256" key="4">
    <source>
        <dbReference type="ARBA" id="ARBA00022827"/>
    </source>
</evidence>
<organism evidence="11 12">
    <name type="scientific">Pestalotiopsis fici (strain W106-1 / CGMCC3.15140)</name>
    <dbReference type="NCBI Taxonomy" id="1229662"/>
    <lineage>
        <taxon>Eukaryota</taxon>
        <taxon>Fungi</taxon>
        <taxon>Dikarya</taxon>
        <taxon>Ascomycota</taxon>
        <taxon>Pezizomycotina</taxon>
        <taxon>Sordariomycetes</taxon>
        <taxon>Xylariomycetidae</taxon>
        <taxon>Amphisphaeriales</taxon>
        <taxon>Sporocadaceae</taxon>
        <taxon>Pestalotiopsis</taxon>
    </lineage>
</organism>
<feature type="domain" description="Glucose-methanol-choline oxidoreductase N-terminal" evidence="9">
    <location>
        <begin position="25"/>
        <end position="331"/>
    </location>
</feature>
<evidence type="ECO:0000259" key="9">
    <source>
        <dbReference type="Pfam" id="PF00732"/>
    </source>
</evidence>
<dbReference type="SUPFAM" id="SSF54373">
    <property type="entry name" value="FAD-linked reductases, C-terminal domain"/>
    <property type="match status" value="1"/>
</dbReference>
<gene>
    <name evidence="11" type="ORF">PFICI_05580</name>
</gene>
<dbReference type="eggNOG" id="KOG1238">
    <property type="taxonomic scope" value="Eukaryota"/>
</dbReference>
<feature type="binding site" evidence="7">
    <location>
        <position position="130"/>
    </location>
    <ligand>
        <name>FAD</name>
        <dbReference type="ChEBI" id="CHEBI:57692"/>
    </ligand>
</feature>
<proteinExistence type="inferred from homology"/>
<evidence type="ECO:0000256" key="1">
    <source>
        <dbReference type="ARBA" id="ARBA00001974"/>
    </source>
</evidence>
<dbReference type="KEGG" id="pfy:PFICI_05580"/>
<dbReference type="PANTHER" id="PTHR11552:SF201">
    <property type="entry name" value="GLUCOSE-METHANOL-CHOLINE OXIDOREDUCTASE N-TERMINAL DOMAIN-CONTAINING PROTEIN"/>
    <property type="match status" value="1"/>
</dbReference>
<dbReference type="GO" id="GO:0050660">
    <property type="term" value="F:flavin adenine dinucleotide binding"/>
    <property type="evidence" value="ECO:0007669"/>
    <property type="project" value="InterPro"/>
</dbReference>
<protein>
    <recommendedName>
        <fullName evidence="13">Glucose-methanol-choline oxidoreductase N-terminal domain-containing protein</fullName>
    </recommendedName>
</protein>
<accession>W3XCF9</accession>
<evidence type="ECO:0000256" key="2">
    <source>
        <dbReference type="ARBA" id="ARBA00010790"/>
    </source>
</evidence>
<feature type="binding site" evidence="7">
    <location>
        <position position="577"/>
    </location>
    <ligand>
        <name>FAD</name>
        <dbReference type="ChEBI" id="CHEBI:57692"/>
    </ligand>
</feature>
<dbReference type="Pfam" id="PF00732">
    <property type="entry name" value="GMC_oxred_N"/>
    <property type="match status" value="1"/>
</dbReference>
<feature type="domain" description="Glucose-methanol-choline oxidoreductase C-terminal" evidence="10">
    <location>
        <begin position="454"/>
        <end position="596"/>
    </location>
</feature>
<dbReference type="STRING" id="1229662.W3XCF9"/>
<keyword evidence="4 7" id="KW-0274">FAD</keyword>
<feature type="binding site" evidence="7">
    <location>
        <position position="274"/>
    </location>
    <ligand>
        <name>FAD</name>
        <dbReference type="ChEBI" id="CHEBI:57692"/>
    </ligand>
</feature>
<keyword evidence="3" id="KW-0285">Flavoprotein</keyword>
<sequence length="637" mass="69141">MNDMHTYLAIFFLVALGAAQNVTHDYVIVGAGTAGLLLAVVLTENPNISVMVLEAGGDARNTPNVTDPERRGNKSDIIIRIVKLILIVDPGTIQHTEYDWGLETTLQPYLYDNGTGGSQYVPRGKTIGGTSAMNWMIHNEDSQVQLDIWETLLNLTGWNYTSMSTAFRQSETMYAPPAYEAQYLPYDASYHGGAGPIQSTFQRSVYTLYSNYVQPSLEASGWPRAHDGNDGDARGPNFLPLAIDPSNYTRSFAGSVYTTVQQRPNLQVQVNKYVTQIMWNSTIGNVTASGVQYIDIGGTNSTHAAYARHIILSAGIIQSPQILQHSGVGDPLILSPLGIKTIVHNENVGTSLRDPPMMNYLPISFQLNESAAEAANLTGNQYIQNLIDLEPASISLAQEDYDAASAWLNETDSIPGLADAQFAIFKELWYTEQPLLEFAWQYQVANVTPYNLVPLSQGTVRINSSNPTDPPAINPNYNSVNATINGTEVAWDMWFLAKAAQHYTAVLATAEPMAGLITGTIPDYRLPFDQWYDAVFQQTGSSQHLTGGNPMLPLEAGGAVDASLLVYGTTNVRVVDGSVFPYQPSAHPMGVTYALAVRAASILQQLEGGGGLTETTRLPVKNASMAAVAMFPGDNPQ</sequence>
<dbReference type="Proteomes" id="UP000030651">
    <property type="component" value="Unassembled WGS sequence"/>
</dbReference>
<feature type="chain" id="PRO_5004835673" description="Glucose-methanol-choline oxidoreductase N-terminal domain-containing protein" evidence="8">
    <location>
        <begin position="20"/>
        <end position="637"/>
    </location>
</feature>
<dbReference type="InterPro" id="IPR027424">
    <property type="entry name" value="Glucose_Oxidase_domain_2"/>
</dbReference>
<dbReference type="SUPFAM" id="SSF51905">
    <property type="entry name" value="FAD/NAD(P)-binding domain"/>
    <property type="match status" value="1"/>
</dbReference>
<keyword evidence="5" id="KW-0560">Oxidoreductase</keyword>
<comment type="cofactor">
    <cofactor evidence="1 7">
        <name>FAD</name>
        <dbReference type="ChEBI" id="CHEBI:57692"/>
    </cofactor>
</comment>
<name>W3XCF9_PESFW</name>
<evidence type="ECO:0000259" key="10">
    <source>
        <dbReference type="Pfam" id="PF05199"/>
    </source>
</evidence>
<dbReference type="InterPro" id="IPR012132">
    <property type="entry name" value="GMC_OxRdtase"/>
</dbReference>
<dbReference type="PIRSF" id="PIRSF000137">
    <property type="entry name" value="Alcohol_oxidase"/>
    <property type="match status" value="1"/>
</dbReference>
<keyword evidence="12" id="KW-1185">Reference proteome</keyword>
<dbReference type="GO" id="GO:0016614">
    <property type="term" value="F:oxidoreductase activity, acting on CH-OH group of donors"/>
    <property type="evidence" value="ECO:0007669"/>
    <property type="project" value="InterPro"/>
</dbReference>
<dbReference type="PANTHER" id="PTHR11552">
    <property type="entry name" value="GLUCOSE-METHANOL-CHOLINE GMC OXIDOREDUCTASE"/>
    <property type="match status" value="1"/>
</dbReference>
<comment type="similarity">
    <text evidence="2">Belongs to the GMC oxidoreductase family.</text>
</comment>
<dbReference type="Gene3D" id="3.30.560.10">
    <property type="entry name" value="Glucose Oxidase, domain 3"/>
    <property type="match status" value="1"/>
</dbReference>
<dbReference type="InterPro" id="IPR000172">
    <property type="entry name" value="GMC_OxRdtase_N"/>
</dbReference>
<evidence type="ECO:0000256" key="5">
    <source>
        <dbReference type="ARBA" id="ARBA00023002"/>
    </source>
</evidence>
<dbReference type="InterPro" id="IPR007867">
    <property type="entry name" value="GMC_OxRtase_C"/>
</dbReference>
<dbReference type="EMBL" id="KI912111">
    <property type="protein sequence ID" value="ETS83704.1"/>
    <property type="molecule type" value="Genomic_DNA"/>
</dbReference>
<evidence type="ECO:0000256" key="3">
    <source>
        <dbReference type="ARBA" id="ARBA00022630"/>
    </source>
</evidence>
<evidence type="ECO:0000256" key="7">
    <source>
        <dbReference type="PIRSR" id="PIRSR000137-2"/>
    </source>
</evidence>
<dbReference type="RefSeq" id="XP_007832352.1">
    <property type="nucleotide sequence ID" value="XM_007834161.1"/>
</dbReference>
<keyword evidence="8" id="KW-0732">Signal</keyword>
<dbReference type="GeneID" id="19270593"/>
<dbReference type="Pfam" id="PF05199">
    <property type="entry name" value="GMC_oxred_C"/>
    <property type="match status" value="1"/>
</dbReference>
<evidence type="ECO:0008006" key="13">
    <source>
        <dbReference type="Google" id="ProtNLM"/>
    </source>
</evidence>